<sequence length="208" mass="22168">MTDTEAAAHWQDVYRRKPSDSVSWYRPHLETSLALLEAAGLSKASRVIDVGGGASTLVDDLLDRGVPDITVLDLAGEALAVSRQRLGQRAEAVHWLAADVLDANLPEAAFDLWHDRAVLHFLTTPEAAAGYAAQAARSLRPGGHAVIGGFAPDGPERCSGLIVARRAPADIAALMGPGFTLVDQRHEIHTTPGGSPQSFAWAVLRRLD</sequence>
<name>A0A091B4X8_9GAMM</name>
<dbReference type="OrthoDB" id="9788660at2"/>
<dbReference type="PANTHER" id="PTHR12843">
    <property type="entry name" value="PROTEIN-LYSINE N-METHYLTRANSFERASE METTL10"/>
    <property type="match status" value="1"/>
</dbReference>
<dbReference type="InterPro" id="IPR013216">
    <property type="entry name" value="Methyltransf_11"/>
</dbReference>
<dbReference type="SUPFAM" id="SSF53335">
    <property type="entry name" value="S-adenosyl-L-methionine-dependent methyltransferases"/>
    <property type="match status" value="1"/>
</dbReference>
<dbReference type="Proteomes" id="UP000029393">
    <property type="component" value="Unassembled WGS sequence"/>
</dbReference>
<reference evidence="2 3" key="1">
    <citation type="submission" date="2013-09" db="EMBL/GenBank/DDBJ databases">
        <title>Genome sequencing of Arenimonas metalli.</title>
        <authorList>
            <person name="Chen F."/>
            <person name="Wang G."/>
        </authorList>
    </citation>
    <scope>NUCLEOTIDE SEQUENCE [LARGE SCALE GENOMIC DNA]</scope>
    <source>
        <strain evidence="2 3">CF5-1</strain>
    </source>
</reference>
<evidence type="ECO:0000259" key="1">
    <source>
        <dbReference type="Pfam" id="PF08241"/>
    </source>
</evidence>
<feature type="domain" description="Methyltransferase type 11" evidence="1">
    <location>
        <begin position="49"/>
        <end position="147"/>
    </location>
</feature>
<evidence type="ECO:0000313" key="2">
    <source>
        <dbReference type="EMBL" id="KFN45919.1"/>
    </source>
</evidence>
<dbReference type="Pfam" id="PF08241">
    <property type="entry name" value="Methyltransf_11"/>
    <property type="match status" value="1"/>
</dbReference>
<dbReference type="GO" id="GO:0008757">
    <property type="term" value="F:S-adenosylmethionine-dependent methyltransferase activity"/>
    <property type="evidence" value="ECO:0007669"/>
    <property type="project" value="InterPro"/>
</dbReference>
<organism evidence="2 3">
    <name type="scientific">Arenimonas metalli CF5-1</name>
    <dbReference type="NCBI Taxonomy" id="1384056"/>
    <lineage>
        <taxon>Bacteria</taxon>
        <taxon>Pseudomonadati</taxon>
        <taxon>Pseudomonadota</taxon>
        <taxon>Gammaproteobacteria</taxon>
        <taxon>Lysobacterales</taxon>
        <taxon>Lysobacteraceae</taxon>
        <taxon>Arenimonas</taxon>
    </lineage>
</organism>
<protein>
    <recommendedName>
        <fullName evidence="1">Methyltransferase type 11 domain-containing protein</fullName>
    </recommendedName>
</protein>
<dbReference type="STRING" id="1384056.N787_02935"/>
<keyword evidence="3" id="KW-1185">Reference proteome</keyword>
<dbReference type="RefSeq" id="WP_034212755.1">
    <property type="nucleotide sequence ID" value="NZ_AVCK01000022.1"/>
</dbReference>
<dbReference type="CDD" id="cd02440">
    <property type="entry name" value="AdoMet_MTases"/>
    <property type="match status" value="1"/>
</dbReference>
<comment type="caution">
    <text evidence="2">The sequence shown here is derived from an EMBL/GenBank/DDBJ whole genome shotgun (WGS) entry which is preliminary data.</text>
</comment>
<proteinExistence type="predicted"/>
<dbReference type="PANTHER" id="PTHR12843:SF5">
    <property type="entry name" value="EEF1A LYSINE METHYLTRANSFERASE 2"/>
    <property type="match status" value="1"/>
</dbReference>
<accession>A0A091B4X8</accession>
<dbReference type="AlphaFoldDB" id="A0A091B4X8"/>
<dbReference type="PATRIC" id="fig|1384056.3.peg.1706"/>
<evidence type="ECO:0000313" key="3">
    <source>
        <dbReference type="Proteomes" id="UP000029393"/>
    </source>
</evidence>
<dbReference type="eggNOG" id="COG2226">
    <property type="taxonomic scope" value="Bacteria"/>
</dbReference>
<dbReference type="EMBL" id="AVCK01000022">
    <property type="protein sequence ID" value="KFN45919.1"/>
    <property type="molecule type" value="Genomic_DNA"/>
</dbReference>
<gene>
    <name evidence="2" type="ORF">N787_02935</name>
</gene>
<dbReference type="InterPro" id="IPR029063">
    <property type="entry name" value="SAM-dependent_MTases_sf"/>
</dbReference>
<dbReference type="Gene3D" id="3.40.50.150">
    <property type="entry name" value="Vaccinia Virus protein VP39"/>
    <property type="match status" value="1"/>
</dbReference>